<protein>
    <submittedName>
        <fullName evidence="2">Uncharacterized protein</fullName>
    </submittedName>
</protein>
<dbReference type="Proteomes" id="UP000276215">
    <property type="component" value="Unassembled WGS sequence"/>
</dbReference>
<feature type="compositionally biased region" description="Polar residues" evidence="1">
    <location>
        <begin position="1"/>
        <end position="10"/>
    </location>
</feature>
<dbReference type="OrthoDB" id="10259622at2759"/>
<accession>A0A3N4IUN6</accession>
<dbReference type="EMBL" id="ML120551">
    <property type="protein sequence ID" value="RPA89892.1"/>
    <property type="molecule type" value="Genomic_DNA"/>
</dbReference>
<feature type="compositionally biased region" description="Polar residues" evidence="1">
    <location>
        <begin position="23"/>
        <end position="39"/>
    </location>
</feature>
<gene>
    <name evidence="2" type="ORF">L873DRAFT_1822069</name>
</gene>
<reference evidence="2 3" key="1">
    <citation type="journal article" date="2018" name="Nat. Ecol. Evol.">
        <title>Pezizomycetes genomes reveal the molecular basis of ectomycorrhizal truffle lifestyle.</title>
        <authorList>
            <person name="Murat C."/>
            <person name="Payen T."/>
            <person name="Noel B."/>
            <person name="Kuo A."/>
            <person name="Morin E."/>
            <person name="Chen J."/>
            <person name="Kohler A."/>
            <person name="Krizsan K."/>
            <person name="Balestrini R."/>
            <person name="Da Silva C."/>
            <person name="Montanini B."/>
            <person name="Hainaut M."/>
            <person name="Levati E."/>
            <person name="Barry K.W."/>
            <person name="Belfiori B."/>
            <person name="Cichocki N."/>
            <person name="Clum A."/>
            <person name="Dockter R.B."/>
            <person name="Fauchery L."/>
            <person name="Guy J."/>
            <person name="Iotti M."/>
            <person name="Le Tacon F."/>
            <person name="Lindquist E.A."/>
            <person name="Lipzen A."/>
            <person name="Malagnac F."/>
            <person name="Mello A."/>
            <person name="Molinier V."/>
            <person name="Miyauchi S."/>
            <person name="Poulain J."/>
            <person name="Riccioni C."/>
            <person name="Rubini A."/>
            <person name="Sitrit Y."/>
            <person name="Splivallo R."/>
            <person name="Traeger S."/>
            <person name="Wang M."/>
            <person name="Zifcakova L."/>
            <person name="Wipf D."/>
            <person name="Zambonelli A."/>
            <person name="Paolocci F."/>
            <person name="Nowrousian M."/>
            <person name="Ottonello S."/>
            <person name="Baldrian P."/>
            <person name="Spatafora J.W."/>
            <person name="Henrissat B."/>
            <person name="Nagy L.G."/>
            <person name="Aury J.M."/>
            <person name="Wincker P."/>
            <person name="Grigoriev I.V."/>
            <person name="Bonfante P."/>
            <person name="Martin F.M."/>
        </authorList>
    </citation>
    <scope>NUCLEOTIDE SEQUENCE [LARGE SCALE GENOMIC DNA]</scope>
    <source>
        <strain evidence="2 3">120613-1</strain>
    </source>
</reference>
<name>A0A3N4IUN6_9PEZI</name>
<evidence type="ECO:0000313" key="2">
    <source>
        <dbReference type="EMBL" id="RPA89892.1"/>
    </source>
</evidence>
<dbReference type="STRING" id="1336337.A0A3N4IUN6"/>
<keyword evidence="3" id="KW-1185">Reference proteome</keyword>
<proteinExistence type="predicted"/>
<organism evidence="2 3">
    <name type="scientific">Choiromyces venosus 120613-1</name>
    <dbReference type="NCBI Taxonomy" id="1336337"/>
    <lineage>
        <taxon>Eukaryota</taxon>
        <taxon>Fungi</taxon>
        <taxon>Dikarya</taxon>
        <taxon>Ascomycota</taxon>
        <taxon>Pezizomycotina</taxon>
        <taxon>Pezizomycetes</taxon>
        <taxon>Pezizales</taxon>
        <taxon>Tuberaceae</taxon>
        <taxon>Choiromyces</taxon>
    </lineage>
</organism>
<feature type="region of interest" description="Disordered" evidence="1">
    <location>
        <begin position="1"/>
        <end position="60"/>
    </location>
</feature>
<dbReference type="AlphaFoldDB" id="A0A3N4IUN6"/>
<sequence length="185" mass="20661">MITQDSSSVDQEPDQTADHAPSPVTSTKPSRTPEINVSSEPPRLRFKRQDPPAPAKNMLPETVKNQPLLFFDRGMDTEHYGFHMYYAKTIRVTSTTDPASSDPAGGLSSNVEAGTDVKWERTRFKVVIWTKKRSDGRVELIDPQGNRVQASVNVDGGSGLPKAIQEKFGEEGRCLCEWRNWRAKS</sequence>
<evidence type="ECO:0000313" key="3">
    <source>
        <dbReference type="Proteomes" id="UP000276215"/>
    </source>
</evidence>
<evidence type="ECO:0000256" key="1">
    <source>
        <dbReference type="SAM" id="MobiDB-lite"/>
    </source>
</evidence>